<dbReference type="EMBL" id="WPIN01000030">
    <property type="protein sequence ID" value="MVM36086.1"/>
    <property type="molecule type" value="Genomic_DNA"/>
</dbReference>
<accession>A0A7K1SR62</accession>
<protein>
    <submittedName>
        <fullName evidence="1">Uncharacterized protein</fullName>
    </submittedName>
</protein>
<dbReference type="RefSeq" id="WP_157590884.1">
    <property type="nucleotide sequence ID" value="NZ_WPIN01000030.1"/>
</dbReference>
<proteinExistence type="predicted"/>
<keyword evidence="2" id="KW-1185">Reference proteome</keyword>
<evidence type="ECO:0000313" key="1">
    <source>
        <dbReference type="EMBL" id="MVM36086.1"/>
    </source>
</evidence>
<sequence>MTSIVLNVKDDMSLKLKQQLLRLHQEHFTKLSRMYNTLSENDREGQFGKELYAEMKSLNEKILSN</sequence>
<evidence type="ECO:0000313" key="2">
    <source>
        <dbReference type="Proteomes" id="UP000436006"/>
    </source>
</evidence>
<comment type="caution">
    <text evidence="1">The sequence shown here is derived from an EMBL/GenBank/DDBJ whole genome shotgun (WGS) entry which is preliminary data.</text>
</comment>
<organism evidence="1 2">
    <name type="scientific">Spirosoma arboris</name>
    <dbReference type="NCBI Taxonomy" id="2682092"/>
    <lineage>
        <taxon>Bacteria</taxon>
        <taxon>Pseudomonadati</taxon>
        <taxon>Bacteroidota</taxon>
        <taxon>Cytophagia</taxon>
        <taxon>Cytophagales</taxon>
        <taxon>Cytophagaceae</taxon>
        <taxon>Spirosoma</taxon>
    </lineage>
</organism>
<dbReference type="Proteomes" id="UP000436006">
    <property type="component" value="Unassembled WGS sequence"/>
</dbReference>
<gene>
    <name evidence="1" type="ORF">GO755_39095</name>
</gene>
<dbReference type="AlphaFoldDB" id="A0A7K1SR62"/>
<name>A0A7K1SR62_9BACT</name>
<reference evidence="1 2" key="1">
    <citation type="submission" date="2019-12" db="EMBL/GenBank/DDBJ databases">
        <title>Spirosoma sp. HMF4905 genome sequencing and assembly.</title>
        <authorList>
            <person name="Kang H."/>
            <person name="Cha I."/>
            <person name="Kim H."/>
            <person name="Joh K."/>
        </authorList>
    </citation>
    <scope>NUCLEOTIDE SEQUENCE [LARGE SCALE GENOMIC DNA]</scope>
    <source>
        <strain evidence="1 2">HMF4905</strain>
    </source>
</reference>